<reference evidence="2" key="1">
    <citation type="journal article" date="2022" name="bioRxiv">
        <title>Genomics of Preaxostyla Flagellates Illuminates Evolutionary Transitions and the Path Towards Mitochondrial Loss.</title>
        <authorList>
            <person name="Novak L.V.F."/>
            <person name="Treitli S.C."/>
            <person name="Pyrih J."/>
            <person name="Halakuc P."/>
            <person name="Pipaliya S.V."/>
            <person name="Vacek V."/>
            <person name="Brzon O."/>
            <person name="Soukal P."/>
            <person name="Eme L."/>
            <person name="Dacks J.B."/>
            <person name="Karnkowska A."/>
            <person name="Elias M."/>
            <person name="Hampl V."/>
        </authorList>
    </citation>
    <scope>NUCLEOTIDE SEQUENCE</scope>
    <source>
        <strain evidence="2">RCP-MX</strain>
    </source>
</reference>
<dbReference type="EMBL" id="JAPMOS010000037">
    <property type="protein sequence ID" value="KAJ4457920.1"/>
    <property type="molecule type" value="Genomic_DNA"/>
</dbReference>
<dbReference type="Gene3D" id="3.40.50.1820">
    <property type="entry name" value="alpha/beta hydrolase"/>
    <property type="match status" value="1"/>
</dbReference>
<evidence type="ECO:0000313" key="3">
    <source>
        <dbReference type="Proteomes" id="UP001141327"/>
    </source>
</evidence>
<keyword evidence="3" id="KW-1185">Reference proteome</keyword>
<dbReference type="InterPro" id="IPR003386">
    <property type="entry name" value="LACT/PDAT_acylTrfase"/>
</dbReference>
<dbReference type="Proteomes" id="UP001141327">
    <property type="component" value="Unassembled WGS sequence"/>
</dbReference>
<evidence type="ECO:0000256" key="1">
    <source>
        <dbReference type="SAM" id="SignalP"/>
    </source>
</evidence>
<accession>A0ABQ8UMD3</accession>
<gene>
    <name evidence="2" type="ORF">PAPYR_6441</name>
</gene>
<dbReference type="SUPFAM" id="SSF53474">
    <property type="entry name" value="alpha/beta-Hydrolases"/>
    <property type="match status" value="1"/>
</dbReference>
<feature type="chain" id="PRO_5045673165" evidence="1">
    <location>
        <begin position="19"/>
        <end position="403"/>
    </location>
</feature>
<dbReference type="PANTHER" id="PTHR11440">
    <property type="entry name" value="LECITHIN-CHOLESTEROL ACYLTRANSFERASE-RELATED"/>
    <property type="match status" value="1"/>
</dbReference>
<keyword evidence="1" id="KW-0732">Signal</keyword>
<evidence type="ECO:0000313" key="2">
    <source>
        <dbReference type="EMBL" id="KAJ4457920.1"/>
    </source>
</evidence>
<protein>
    <submittedName>
        <fullName evidence="2">Group XV phospholipase A2</fullName>
    </submittedName>
</protein>
<dbReference type="Pfam" id="PF02450">
    <property type="entry name" value="LCAT"/>
    <property type="match status" value="1"/>
</dbReference>
<organism evidence="2 3">
    <name type="scientific">Paratrimastix pyriformis</name>
    <dbReference type="NCBI Taxonomy" id="342808"/>
    <lineage>
        <taxon>Eukaryota</taxon>
        <taxon>Metamonada</taxon>
        <taxon>Preaxostyla</taxon>
        <taxon>Paratrimastigidae</taxon>
        <taxon>Paratrimastix</taxon>
    </lineage>
</organism>
<dbReference type="InterPro" id="IPR029058">
    <property type="entry name" value="AB_hydrolase_fold"/>
</dbReference>
<feature type="signal peptide" evidence="1">
    <location>
        <begin position="1"/>
        <end position="18"/>
    </location>
</feature>
<proteinExistence type="predicted"/>
<sequence length="403" mass="44209">MRLFGLLVATFVLGAAVAASLEPVIIVPGLSASVLETRYHKKTVPHVFCDKNVDNWKRIWVRATEMAPEIIDCFLQTMGPVYDGSSNTYSNCEGVQMQPHDFGGLEGIYSLDPDLREKTEVYGPLIDYFVKRGYKAGETLYGAPYDWRVTAPDVNAKNGMYAALQTLVEQAVNRTGQPAHLIGHSLGSPFVHMFLATYTTQAWRDRYVGSFISLAGPFGGSTMATEYTLCGMDWRVPGLSKSHIRDLMRNMGSAAWMMPFGPGADYVILSTPQRNYSLEDLPQLFLDAGAPSTAAMVRHVQTYLDQASVIPPGVETHLFYSRNTTTPLTYYEPAGVHCSGDQAGPEVVASRPGDGTVVDWSLLGYAYWKTQPQPLTSYEVASDHVGVISDPMVLKLIGEIVGL</sequence>
<comment type="caution">
    <text evidence="2">The sequence shown here is derived from an EMBL/GenBank/DDBJ whole genome shotgun (WGS) entry which is preliminary data.</text>
</comment>
<name>A0ABQ8UMD3_9EUKA</name>